<dbReference type="Proteomes" id="UP000346198">
    <property type="component" value="Unassembled WGS sequence"/>
</dbReference>
<dbReference type="InterPro" id="IPR013320">
    <property type="entry name" value="ConA-like_dom_sf"/>
</dbReference>
<dbReference type="InterPro" id="IPR015305">
    <property type="entry name" value="DUF1961"/>
</dbReference>
<accession>A0A6C2UDF2</accession>
<dbReference type="AlphaFoldDB" id="A0A6C2UDF2"/>
<proteinExistence type="predicted"/>
<sequence length="692" mass="78837">MIYSKPFLSAITLLFILTAFLPDEASARTKGRELIRNMDYIEATAVNKYNWEDPAAKHMVLDSVQGELTARELEGLKQYLLNAWEPTHNAVNYYFRKRSNSYALEWIYEKDQDLALVNRAIELAQKSIDYRNDNIGNVDPRYTSYKISYDRSVAPVWPNYKELEVYEDGSLGLAPGAGGFAGLDVISVPVRMIASDPSIWEKQYNGNTYLDIALRLAGEAQKTLDYTYRVFVGVDELIRYPDTMQREEWHGGVYIYNRVFPIMSGAIALAEAYEAFGIHPEYVAKIDRVNQAMIDFLLGQMVYFEANGKECVFYPYSDYSRKKNPDQSEDFTHGSFDSRDFQLFYRSGRYGFPERVVHAMANTLVEVADKGNGKFAERLNGKGAVKKGTPISYDGYIWYAAYRPEIYDILIDYTLTNGITRKEGIYDSYCLFEILKLKDTIAKKPKLIYSNSFDDATALEDWIMEGPGHASVQDGKLLLHSRYAKQTQKFRDEGGSETAARDFVEELMRNDVGEEGVKALTVDGKFQNAHFVLWNKNPAPENYIFECDFQSLNTYPLHMIMFSHLGLGGESVFDPGLKPRNGIAGRYTKGDLVGYRISYFHPQRETSNLRKSPEKKILITGGDGTDENPDRVHKLRITKIGNKVEWTINGKKSFTYIEENPEKVLGGGYFAIRLMNPAMGLYDNVKIYALDG</sequence>
<dbReference type="Pfam" id="PF09224">
    <property type="entry name" value="DUF1961"/>
    <property type="match status" value="1"/>
</dbReference>
<reference evidence="1 2" key="1">
    <citation type="submission" date="2019-04" db="EMBL/GenBank/DDBJ databases">
        <authorList>
            <person name="Van Vliet M D."/>
        </authorList>
    </citation>
    <scope>NUCLEOTIDE SEQUENCE [LARGE SCALE GENOMIC DNA]</scope>
    <source>
        <strain evidence="1 2">F21</strain>
    </source>
</reference>
<dbReference type="RefSeq" id="WP_136059678.1">
    <property type="nucleotide sequence ID" value="NZ_CAAHFH010000001.1"/>
</dbReference>
<evidence type="ECO:0000313" key="2">
    <source>
        <dbReference type="Proteomes" id="UP000346198"/>
    </source>
</evidence>
<dbReference type="Gene3D" id="2.60.120.200">
    <property type="match status" value="1"/>
</dbReference>
<evidence type="ECO:0000313" key="1">
    <source>
        <dbReference type="EMBL" id="VGO18165.1"/>
    </source>
</evidence>
<gene>
    <name evidence="1" type="ORF">SCARR_00216</name>
</gene>
<dbReference type="EMBL" id="CAAHFH010000001">
    <property type="protein sequence ID" value="VGO18165.1"/>
    <property type="molecule type" value="Genomic_DNA"/>
</dbReference>
<protein>
    <submittedName>
        <fullName evidence="1">Uncharacterized protein</fullName>
    </submittedName>
</protein>
<name>A0A6C2UDF2_9BACT</name>
<keyword evidence="2" id="KW-1185">Reference proteome</keyword>
<dbReference type="SUPFAM" id="SSF49899">
    <property type="entry name" value="Concanavalin A-like lectins/glucanases"/>
    <property type="match status" value="1"/>
</dbReference>
<organism evidence="1 2">
    <name type="scientific">Pontiella sulfatireligans</name>
    <dbReference type="NCBI Taxonomy" id="2750658"/>
    <lineage>
        <taxon>Bacteria</taxon>
        <taxon>Pseudomonadati</taxon>
        <taxon>Kiritimatiellota</taxon>
        <taxon>Kiritimatiellia</taxon>
        <taxon>Kiritimatiellales</taxon>
        <taxon>Pontiellaceae</taxon>
        <taxon>Pontiella</taxon>
    </lineage>
</organism>